<proteinExistence type="predicted"/>
<dbReference type="AlphaFoldDB" id="X0WA11"/>
<protein>
    <submittedName>
        <fullName evidence="1">Uncharacterized protein</fullName>
    </submittedName>
</protein>
<sequence>MSLLLLGAAVTAAGCATVAPGRFSNPMTFTETDAETVEHVARRVLMKLRFDIVYPESSEGRVTTDPLTGASWFEFWREDTIGRVQRLESSLHTIRRWATVSISPKDRGSQVFVKVVKQRKSAPGLGPESMGESFNIYGIEDTDLMRQNELAPTLYEWVDMGRDELLEQDILERILISLQ</sequence>
<accession>X0WA11</accession>
<dbReference type="EMBL" id="BARS01031008">
    <property type="protein sequence ID" value="GAG27455.1"/>
    <property type="molecule type" value="Genomic_DNA"/>
</dbReference>
<gene>
    <name evidence="1" type="ORF">S01H1_48295</name>
</gene>
<reference evidence="1" key="1">
    <citation type="journal article" date="2014" name="Front. Microbiol.">
        <title>High frequency of phylogenetically diverse reductive dehalogenase-homologous genes in deep subseafloor sedimentary metagenomes.</title>
        <authorList>
            <person name="Kawai M."/>
            <person name="Futagami T."/>
            <person name="Toyoda A."/>
            <person name="Takaki Y."/>
            <person name="Nishi S."/>
            <person name="Hori S."/>
            <person name="Arai W."/>
            <person name="Tsubouchi T."/>
            <person name="Morono Y."/>
            <person name="Uchiyama I."/>
            <person name="Ito T."/>
            <person name="Fujiyama A."/>
            <person name="Inagaki F."/>
            <person name="Takami H."/>
        </authorList>
    </citation>
    <scope>NUCLEOTIDE SEQUENCE</scope>
    <source>
        <strain evidence="1">Expedition CK06-06</strain>
    </source>
</reference>
<evidence type="ECO:0000313" key="1">
    <source>
        <dbReference type="EMBL" id="GAG27455.1"/>
    </source>
</evidence>
<organism evidence="1">
    <name type="scientific">marine sediment metagenome</name>
    <dbReference type="NCBI Taxonomy" id="412755"/>
    <lineage>
        <taxon>unclassified sequences</taxon>
        <taxon>metagenomes</taxon>
        <taxon>ecological metagenomes</taxon>
    </lineage>
</organism>
<comment type="caution">
    <text evidence="1">The sequence shown here is derived from an EMBL/GenBank/DDBJ whole genome shotgun (WGS) entry which is preliminary data.</text>
</comment>
<name>X0WA11_9ZZZZ</name>